<reference evidence="2" key="1">
    <citation type="journal article" date="2020" name="Genome Biol.">
        <title>Gamete binning: chromosome-level and haplotype-resolved genome assembly enabled by high-throughput single-cell sequencing of gamete genomes.</title>
        <authorList>
            <person name="Campoy J.A."/>
            <person name="Sun H."/>
            <person name="Goel M."/>
            <person name="Jiao W.-B."/>
            <person name="Folz-Donahue K."/>
            <person name="Wang N."/>
            <person name="Rubio M."/>
            <person name="Liu C."/>
            <person name="Kukat C."/>
            <person name="Ruiz D."/>
            <person name="Huettel B."/>
            <person name="Schneeberger K."/>
        </authorList>
    </citation>
    <scope>NUCLEOTIDE SEQUENCE [LARGE SCALE GENOMIC DNA]</scope>
    <source>
        <strain evidence="2">cv. Rojo Pasion</strain>
    </source>
</reference>
<protein>
    <recommendedName>
        <fullName evidence="3">Endonuclease/exonuclease/phosphatase domain-containing protein</fullName>
    </recommendedName>
</protein>
<dbReference type="PANTHER" id="PTHR33710:SF71">
    <property type="entry name" value="ENDONUCLEASE_EXONUCLEASE_PHOSPHATASE DOMAIN-CONTAINING PROTEIN"/>
    <property type="match status" value="1"/>
</dbReference>
<evidence type="ECO:0008006" key="3">
    <source>
        <dbReference type="Google" id="ProtNLM"/>
    </source>
</evidence>
<dbReference type="PANTHER" id="PTHR33710">
    <property type="entry name" value="BNAC02G09200D PROTEIN"/>
    <property type="match status" value="1"/>
</dbReference>
<evidence type="ECO:0000313" key="1">
    <source>
        <dbReference type="EMBL" id="CAB4309705.1"/>
    </source>
</evidence>
<dbReference type="Proteomes" id="UP000507245">
    <property type="component" value="Unassembled WGS sequence"/>
</dbReference>
<dbReference type="Gene3D" id="3.60.10.10">
    <property type="entry name" value="Endonuclease/exonuclease/phosphatase"/>
    <property type="match status" value="1"/>
</dbReference>
<dbReference type="SUPFAM" id="SSF56219">
    <property type="entry name" value="DNase I-like"/>
    <property type="match status" value="1"/>
</dbReference>
<accession>A0A6J5XCQ2</accession>
<gene>
    <name evidence="1" type="ORF">ORAREDHAP_LOCUS31032</name>
</gene>
<keyword evidence="2" id="KW-1185">Reference proteome</keyword>
<name>A0A6J5XCQ2_PRUAR</name>
<evidence type="ECO:0000313" key="2">
    <source>
        <dbReference type="Proteomes" id="UP000507245"/>
    </source>
</evidence>
<dbReference type="EMBL" id="CAEKKB010000005">
    <property type="protein sequence ID" value="CAB4309705.1"/>
    <property type="molecule type" value="Genomic_DNA"/>
</dbReference>
<proteinExistence type="predicted"/>
<sequence length="224" mass="25075">MMVPQEQVERRSLSTLSSAESHDCFELELSGAWEPQGSSGTTTVDCRTRTHGCLLERNKVQSSGGLCLLWKSECQVAIRSASLHHIDGEVGGIGDPAHWRFTGFYGYPSTADRYSHGNYSVEGGAPRPIRQMLAFRQPFDCALEDLGFEGLRFTWYSARVGGIKERLDRALANLTWQGLFPASRVVHLESSRSDHLPILIYLNQHKIKTGHLHLGFFEHVDQSC</sequence>
<dbReference type="OrthoDB" id="1001388at2759"/>
<organism evidence="1 2">
    <name type="scientific">Prunus armeniaca</name>
    <name type="common">Apricot</name>
    <name type="synonym">Armeniaca vulgaris</name>
    <dbReference type="NCBI Taxonomy" id="36596"/>
    <lineage>
        <taxon>Eukaryota</taxon>
        <taxon>Viridiplantae</taxon>
        <taxon>Streptophyta</taxon>
        <taxon>Embryophyta</taxon>
        <taxon>Tracheophyta</taxon>
        <taxon>Spermatophyta</taxon>
        <taxon>Magnoliopsida</taxon>
        <taxon>eudicotyledons</taxon>
        <taxon>Gunneridae</taxon>
        <taxon>Pentapetalae</taxon>
        <taxon>rosids</taxon>
        <taxon>fabids</taxon>
        <taxon>Rosales</taxon>
        <taxon>Rosaceae</taxon>
        <taxon>Amygdaloideae</taxon>
        <taxon>Amygdaleae</taxon>
        <taxon>Prunus</taxon>
    </lineage>
</organism>
<dbReference type="AlphaFoldDB" id="A0A6J5XCQ2"/>
<dbReference type="InterPro" id="IPR036691">
    <property type="entry name" value="Endo/exonu/phosph_ase_sf"/>
</dbReference>